<evidence type="ECO:0000313" key="4">
    <source>
        <dbReference type="EMBL" id="BCS18608.1"/>
    </source>
</evidence>
<dbReference type="Pfam" id="PF00248">
    <property type="entry name" value="Aldo_ket_red"/>
    <property type="match status" value="1"/>
</dbReference>
<protein>
    <recommendedName>
        <fullName evidence="3">NADP-dependent oxidoreductase domain-containing protein</fullName>
    </recommendedName>
</protein>
<reference evidence="4" key="2">
    <citation type="submission" date="2021-02" db="EMBL/GenBank/DDBJ databases">
        <title>Aspergillus puulaauensis MK2 genome sequence.</title>
        <authorList>
            <person name="Futagami T."/>
            <person name="Mori K."/>
            <person name="Kadooka C."/>
            <person name="Tanaka T."/>
        </authorList>
    </citation>
    <scope>NUCLEOTIDE SEQUENCE</scope>
    <source>
        <strain evidence="4">MK2</strain>
    </source>
</reference>
<name>A0A7R8AIN0_9EURO</name>
<evidence type="ECO:0000256" key="1">
    <source>
        <dbReference type="ARBA" id="ARBA00023002"/>
    </source>
</evidence>
<gene>
    <name evidence="4" type="ORF">APUU_11436S</name>
</gene>
<accession>A0A7R8AIN0</accession>
<dbReference type="CDD" id="cd19075">
    <property type="entry name" value="AKR_AKR7A1-5"/>
    <property type="match status" value="1"/>
</dbReference>
<dbReference type="PANTHER" id="PTHR43364">
    <property type="entry name" value="NADH-SPECIFIC METHYLGLYOXAL REDUCTASE-RELATED"/>
    <property type="match status" value="1"/>
</dbReference>
<dbReference type="Gene3D" id="3.20.20.100">
    <property type="entry name" value="NADP-dependent oxidoreductase domain"/>
    <property type="match status" value="1"/>
</dbReference>
<dbReference type="Proteomes" id="UP000654913">
    <property type="component" value="Chromosome 1"/>
</dbReference>
<dbReference type="KEGG" id="apuu:APUU_11436S"/>
<evidence type="ECO:0000313" key="5">
    <source>
        <dbReference type="Proteomes" id="UP000654913"/>
    </source>
</evidence>
<dbReference type="PRINTS" id="PR00069">
    <property type="entry name" value="ALDKETRDTASE"/>
</dbReference>
<dbReference type="InterPro" id="IPR023210">
    <property type="entry name" value="NADP_OxRdtase_dom"/>
</dbReference>
<dbReference type="InterPro" id="IPR036812">
    <property type="entry name" value="NAD(P)_OxRdtase_dom_sf"/>
</dbReference>
<dbReference type="InterPro" id="IPR020471">
    <property type="entry name" value="AKR"/>
</dbReference>
<keyword evidence="1" id="KW-0560">Oxidoreductase</keyword>
<sequence>MSTETAPNKRIILGLMTLGPDTTHGARITSLDQFSQSLDIFQQKGYTELDTARLYDGGRQESFTRQARWKERSLSIATKWYPIGPGTHKAEVLEAKLNESLRELGTDCLDIFYLHGPDRTTPYAETLEVLDTLHRQGKFKKLGLSNFSAFEVAEIATLASERRWVRPSVYQAVYNAITRGIEDELIPACRRYGIDIVIFNPLAGGFLSGKYKSTDVPAEGRFSNNHQLQGKMYRDRYFKSSIFQALQTLEPVAHQHGLSMVEVALRWCVHHSALKLLNGTDGVIVGFSSVDQLKGNLDDLDKGPLPGDVVEALDQAWHVVKADAAKFWHGDLVYAYDT</sequence>
<organism evidence="4 5">
    <name type="scientific">Aspergillus puulaauensis</name>
    <dbReference type="NCBI Taxonomy" id="1220207"/>
    <lineage>
        <taxon>Eukaryota</taxon>
        <taxon>Fungi</taxon>
        <taxon>Dikarya</taxon>
        <taxon>Ascomycota</taxon>
        <taxon>Pezizomycotina</taxon>
        <taxon>Eurotiomycetes</taxon>
        <taxon>Eurotiomycetidae</taxon>
        <taxon>Eurotiales</taxon>
        <taxon>Aspergillaceae</taxon>
        <taxon>Aspergillus</taxon>
    </lineage>
</organism>
<dbReference type="OrthoDB" id="2310150at2759"/>
<dbReference type="GO" id="GO:0016491">
    <property type="term" value="F:oxidoreductase activity"/>
    <property type="evidence" value="ECO:0007669"/>
    <property type="project" value="UniProtKB-KW"/>
</dbReference>
<dbReference type="PANTHER" id="PTHR43364:SF4">
    <property type="entry name" value="NAD(P)-LINKED OXIDOREDUCTASE SUPERFAMILY PROTEIN"/>
    <property type="match status" value="1"/>
</dbReference>
<proteinExistence type="inferred from homology"/>
<dbReference type="RefSeq" id="XP_041550802.1">
    <property type="nucleotide sequence ID" value="XM_041697526.1"/>
</dbReference>
<evidence type="ECO:0000259" key="3">
    <source>
        <dbReference type="Pfam" id="PF00248"/>
    </source>
</evidence>
<feature type="domain" description="NADP-dependent oxidoreductase" evidence="3">
    <location>
        <begin position="10"/>
        <end position="317"/>
    </location>
</feature>
<keyword evidence="5" id="KW-1185">Reference proteome</keyword>
<dbReference type="SUPFAM" id="SSF51430">
    <property type="entry name" value="NAD(P)-linked oxidoreductase"/>
    <property type="match status" value="1"/>
</dbReference>
<evidence type="ECO:0000256" key="2">
    <source>
        <dbReference type="ARBA" id="ARBA00038157"/>
    </source>
</evidence>
<dbReference type="EMBL" id="AP024443">
    <property type="protein sequence ID" value="BCS18608.1"/>
    <property type="molecule type" value="Genomic_DNA"/>
</dbReference>
<dbReference type="GeneID" id="64968613"/>
<dbReference type="AlphaFoldDB" id="A0A7R8AIN0"/>
<dbReference type="InterPro" id="IPR050523">
    <property type="entry name" value="AKR_Detox_Biosynth"/>
</dbReference>
<comment type="similarity">
    <text evidence="2">Belongs to the aldo/keto reductase family. Aldo/keto reductase 2 subfamily.</text>
</comment>
<reference evidence="4" key="1">
    <citation type="submission" date="2021-01" db="EMBL/GenBank/DDBJ databases">
        <authorList>
            <consortium name="Aspergillus puulaauensis MK2 genome sequencing consortium"/>
            <person name="Kazuki M."/>
            <person name="Futagami T."/>
        </authorList>
    </citation>
    <scope>NUCLEOTIDE SEQUENCE</scope>
    <source>
        <strain evidence="4">MK2</strain>
    </source>
</reference>